<evidence type="ECO:0000256" key="12">
    <source>
        <dbReference type="SAM" id="Phobius"/>
    </source>
</evidence>
<dbReference type="Proteomes" id="UP001162741">
    <property type="component" value="Chromosome"/>
</dbReference>
<evidence type="ECO:0000256" key="11">
    <source>
        <dbReference type="PROSITE-ProRule" id="PRU00278"/>
    </source>
</evidence>
<organism evidence="14 15">
    <name type="scientific">Chitinophaga horti</name>
    <dbReference type="NCBI Taxonomy" id="2920382"/>
    <lineage>
        <taxon>Bacteria</taxon>
        <taxon>Pseudomonadati</taxon>
        <taxon>Bacteroidota</taxon>
        <taxon>Chitinophagia</taxon>
        <taxon>Chitinophagales</taxon>
        <taxon>Chitinophagaceae</taxon>
        <taxon>Chitinophaga</taxon>
    </lineage>
</organism>
<keyword evidence="7" id="KW-0143">Chaperone</keyword>
<gene>
    <name evidence="14" type="ORF">MKQ68_22540</name>
</gene>
<dbReference type="PANTHER" id="PTHR47529">
    <property type="entry name" value="PEPTIDYL-PROLYL CIS-TRANS ISOMERASE D"/>
    <property type="match status" value="1"/>
</dbReference>
<evidence type="ECO:0000256" key="9">
    <source>
        <dbReference type="ARBA" id="ARBA00040743"/>
    </source>
</evidence>
<evidence type="ECO:0000256" key="5">
    <source>
        <dbReference type="ARBA" id="ARBA00022989"/>
    </source>
</evidence>
<evidence type="ECO:0000313" key="15">
    <source>
        <dbReference type="Proteomes" id="UP001162741"/>
    </source>
</evidence>
<comment type="subcellular location">
    <subcellularLocation>
        <location evidence="1">Cell inner membrane</location>
        <topology evidence="1">Single-pass type II membrane protein</topology>
        <orientation evidence="1">Periplasmic side</orientation>
    </subcellularLocation>
</comment>
<protein>
    <recommendedName>
        <fullName evidence="9">Periplasmic chaperone PpiD</fullName>
    </recommendedName>
    <alternativeName>
        <fullName evidence="10">Periplasmic folding chaperone</fullName>
    </alternativeName>
</protein>
<name>A0ABY6IZP6_9BACT</name>
<evidence type="ECO:0000256" key="1">
    <source>
        <dbReference type="ARBA" id="ARBA00004382"/>
    </source>
</evidence>
<comment type="similarity">
    <text evidence="8">Belongs to the PpiD chaperone family.</text>
</comment>
<evidence type="ECO:0000256" key="7">
    <source>
        <dbReference type="ARBA" id="ARBA00023186"/>
    </source>
</evidence>
<keyword evidence="4 12" id="KW-0812">Transmembrane</keyword>
<evidence type="ECO:0000256" key="2">
    <source>
        <dbReference type="ARBA" id="ARBA00022475"/>
    </source>
</evidence>
<evidence type="ECO:0000256" key="3">
    <source>
        <dbReference type="ARBA" id="ARBA00022519"/>
    </source>
</evidence>
<evidence type="ECO:0000256" key="4">
    <source>
        <dbReference type="ARBA" id="ARBA00022692"/>
    </source>
</evidence>
<dbReference type="EMBL" id="CP107006">
    <property type="protein sequence ID" value="UYQ92862.1"/>
    <property type="molecule type" value="Genomic_DNA"/>
</dbReference>
<keyword evidence="2" id="KW-1003">Cell membrane</keyword>
<keyword evidence="15" id="KW-1185">Reference proteome</keyword>
<dbReference type="Pfam" id="PF13623">
    <property type="entry name" value="SurA_N_2"/>
    <property type="match status" value="1"/>
</dbReference>
<keyword evidence="3" id="KW-0997">Cell inner membrane</keyword>
<dbReference type="SUPFAM" id="SSF54534">
    <property type="entry name" value="FKBP-like"/>
    <property type="match status" value="1"/>
</dbReference>
<evidence type="ECO:0000313" key="14">
    <source>
        <dbReference type="EMBL" id="UYQ92862.1"/>
    </source>
</evidence>
<dbReference type="Gene3D" id="1.10.4030.10">
    <property type="entry name" value="Porin chaperone SurA, peptide-binding domain"/>
    <property type="match status" value="1"/>
</dbReference>
<sequence>MSVIQKIRDKYAVVIIVVICLAIVAFLLQDAFFGRNSMMSQSTSVGKVNGETLEISEYDNRLRQQEALVRRQMPDGNLDAQTQQYVREQVWNSFINEQINKEEFSKLGITVTDAEVSDQFFGKNPHRLVQQQFTDPQTGVFNVEAVRSIPQRLKTEQNPELREQVLQFESALTQTLLDDKYKSLLKQGIYYPKWIGAQQANDGKELASISYVNVPYATIADSTVKVTESEMNDYIQKHKAMFQAEEGRRVEYVSFDALPSAADSAAAIAELTELKKELDTTAEVAAFINNNSTTKYFDEFIPNSASRHPYIDSIKNLATGTVFGPYVDQNTIGYAKIISRKIVPDSVKFRHIFIALKPGLTDSAAKRTIDSIAGAVRGGADFAALVQTYSDDAESKAKNGEYELTITAQFIPELKDFAFAEGNRGKTEVVKLPNIGYSLMQVQEQKNFGPAMKIAYLTKTVDPSAETSSKAYNNAGEFAAKYKTQAEFDKAVQEKGLNKRIADNIRPVDMVVPGLGESRELVTWAYKAEKGNISNVISLEDRYIVAVLTGAREAGTAPLSEVRPMVEPEVRKQKKAAMIEEKLKSPANLQAAASASNQPVLQVGEITFLNGFIPSLGFEPRVAGAAFNKALTGKVSAPIHGNAGVYVIKVDAYTANPNAQADFVLQKNAFEQNFRSTIDQALFQVLKKQADIKDNRKDLLK</sequence>
<dbReference type="InterPro" id="IPR000297">
    <property type="entry name" value="PPIase_PpiC"/>
</dbReference>
<keyword evidence="5 12" id="KW-1133">Transmembrane helix</keyword>
<dbReference type="InterPro" id="IPR046357">
    <property type="entry name" value="PPIase_dom_sf"/>
</dbReference>
<evidence type="ECO:0000256" key="10">
    <source>
        <dbReference type="ARBA" id="ARBA00042775"/>
    </source>
</evidence>
<proteinExistence type="inferred from homology"/>
<dbReference type="RefSeq" id="WP_264281046.1">
    <property type="nucleotide sequence ID" value="NZ_CP107006.1"/>
</dbReference>
<feature type="transmembrane region" description="Helical" evidence="12">
    <location>
        <begin position="12"/>
        <end position="33"/>
    </location>
</feature>
<reference evidence="14" key="1">
    <citation type="submission" date="2022-10" db="EMBL/GenBank/DDBJ databases">
        <title>Chitinophaga sp. nov., isolated from soil.</title>
        <authorList>
            <person name="Jeon C.O."/>
        </authorList>
    </citation>
    <scope>NUCLEOTIDE SEQUENCE</scope>
    <source>
        <strain evidence="14">R8</strain>
    </source>
</reference>
<dbReference type="SUPFAM" id="SSF109998">
    <property type="entry name" value="Triger factor/SurA peptide-binding domain-like"/>
    <property type="match status" value="1"/>
</dbReference>
<keyword evidence="6 12" id="KW-0472">Membrane</keyword>
<keyword evidence="11" id="KW-0697">Rotamase</keyword>
<dbReference type="PROSITE" id="PS50198">
    <property type="entry name" value="PPIC_PPIASE_2"/>
    <property type="match status" value="1"/>
</dbReference>
<evidence type="ECO:0000256" key="6">
    <source>
        <dbReference type="ARBA" id="ARBA00023136"/>
    </source>
</evidence>
<evidence type="ECO:0000256" key="8">
    <source>
        <dbReference type="ARBA" id="ARBA00038408"/>
    </source>
</evidence>
<evidence type="ECO:0000259" key="13">
    <source>
        <dbReference type="PROSITE" id="PS50198"/>
    </source>
</evidence>
<keyword evidence="11" id="KW-0413">Isomerase</keyword>
<accession>A0ABY6IZP6</accession>
<dbReference type="Gene3D" id="3.10.50.40">
    <property type="match status" value="1"/>
</dbReference>
<dbReference type="InterPro" id="IPR052029">
    <property type="entry name" value="PpiD_chaperone"/>
</dbReference>
<dbReference type="PANTHER" id="PTHR47529:SF1">
    <property type="entry name" value="PERIPLASMIC CHAPERONE PPID"/>
    <property type="match status" value="1"/>
</dbReference>
<dbReference type="InterPro" id="IPR027304">
    <property type="entry name" value="Trigger_fact/SurA_dom_sf"/>
</dbReference>
<feature type="domain" description="PpiC" evidence="13">
    <location>
        <begin position="344"/>
        <end position="444"/>
    </location>
</feature>
<dbReference type="Pfam" id="PF13616">
    <property type="entry name" value="Rotamase_3"/>
    <property type="match status" value="1"/>
</dbReference>